<keyword evidence="4" id="KW-1185">Reference proteome</keyword>
<dbReference type="SUPFAM" id="SSF52821">
    <property type="entry name" value="Rhodanese/Cell cycle control phosphatase"/>
    <property type="match status" value="1"/>
</dbReference>
<dbReference type="Pfam" id="PF00581">
    <property type="entry name" value="Rhodanese"/>
    <property type="match status" value="1"/>
</dbReference>
<dbReference type="Proteomes" id="UP001431192">
    <property type="component" value="Unassembled WGS sequence"/>
</dbReference>
<evidence type="ECO:0000313" key="4">
    <source>
        <dbReference type="Proteomes" id="UP001431192"/>
    </source>
</evidence>
<feature type="signal peptide" evidence="1">
    <location>
        <begin position="1"/>
        <end position="26"/>
    </location>
</feature>
<dbReference type="InterPro" id="IPR001763">
    <property type="entry name" value="Rhodanese-like_dom"/>
</dbReference>
<feature type="domain" description="Rhodanese" evidence="2">
    <location>
        <begin position="38"/>
        <end position="120"/>
    </location>
</feature>
<organism evidence="3 4">
    <name type="scientific">Shewanella phaeophyticola</name>
    <dbReference type="NCBI Taxonomy" id="2978345"/>
    <lineage>
        <taxon>Bacteria</taxon>
        <taxon>Pseudomonadati</taxon>
        <taxon>Pseudomonadota</taxon>
        <taxon>Gammaproteobacteria</taxon>
        <taxon>Alteromonadales</taxon>
        <taxon>Shewanellaceae</taxon>
        <taxon>Shewanella</taxon>
    </lineage>
</organism>
<reference evidence="3" key="1">
    <citation type="submission" date="2022-09" db="EMBL/GenBank/DDBJ databases">
        <title>Shewanella sp. KJ10-1 sp.nov, isolated from marine algae.</title>
        <authorList>
            <person name="Butt M."/>
            <person name="Lee J.K."/>
            <person name="Kim J.M."/>
            <person name="Choi D.G."/>
        </authorList>
    </citation>
    <scope>NUCLEOTIDE SEQUENCE</scope>
    <source>
        <strain evidence="3">KJ10-1</strain>
    </source>
</reference>
<dbReference type="InterPro" id="IPR052367">
    <property type="entry name" value="Thiosulfate_ST/Rhodanese-like"/>
</dbReference>
<dbReference type="PROSITE" id="PS50206">
    <property type="entry name" value="RHODANESE_3"/>
    <property type="match status" value="1"/>
</dbReference>
<feature type="chain" id="PRO_5047411434" evidence="1">
    <location>
        <begin position="27"/>
        <end position="122"/>
    </location>
</feature>
<proteinExistence type="predicted"/>
<dbReference type="Gene3D" id="3.40.250.10">
    <property type="entry name" value="Rhodanese-like domain"/>
    <property type="match status" value="1"/>
</dbReference>
<comment type="caution">
    <text evidence="3">The sequence shown here is derived from an EMBL/GenBank/DDBJ whole genome shotgun (WGS) entry which is preliminary data.</text>
</comment>
<dbReference type="PANTHER" id="PTHR45431">
    <property type="entry name" value="RHODANESE-LIKE DOMAIN-CONTAINING PROTEIN 15, CHLOROPLASTIC"/>
    <property type="match status" value="1"/>
</dbReference>
<evidence type="ECO:0000313" key="3">
    <source>
        <dbReference type="EMBL" id="MCT8985892.1"/>
    </source>
</evidence>
<keyword evidence="1" id="KW-0732">Signal</keyword>
<name>A0ABT2NZS1_9GAMM</name>
<dbReference type="PANTHER" id="PTHR45431:SF3">
    <property type="entry name" value="RHODANESE-LIKE DOMAIN-CONTAINING PROTEIN 15, CHLOROPLASTIC"/>
    <property type="match status" value="1"/>
</dbReference>
<dbReference type="SMART" id="SM00450">
    <property type="entry name" value="RHOD"/>
    <property type="match status" value="1"/>
</dbReference>
<accession>A0ABT2NZS1</accession>
<dbReference type="CDD" id="cd00158">
    <property type="entry name" value="RHOD"/>
    <property type="match status" value="1"/>
</dbReference>
<dbReference type="EMBL" id="JAODOQ010000001">
    <property type="protein sequence ID" value="MCT8985892.1"/>
    <property type="molecule type" value="Genomic_DNA"/>
</dbReference>
<evidence type="ECO:0000256" key="1">
    <source>
        <dbReference type="SAM" id="SignalP"/>
    </source>
</evidence>
<dbReference type="InterPro" id="IPR036873">
    <property type="entry name" value="Rhodanese-like_dom_sf"/>
</dbReference>
<protein>
    <submittedName>
        <fullName evidence="3">Rhodanese-like domain-containing protein</fullName>
    </submittedName>
</protein>
<dbReference type="RefSeq" id="WP_261732368.1">
    <property type="nucleotide sequence ID" value="NZ_JAODOQ010000001.1"/>
</dbReference>
<sequence>MLINIIKSILTCLMLLSALYAMPSMAREQQPDIAWQKINANATLIDVRTAEEFAAGHIKGAINIPFDTIVPQLAKLNLSKDTEVVLYCRSGRRSSIAQASLIEQGYNNTYDAGGLNTLMSAR</sequence>
<evidence type="ECO:0000259" key="2">
    <source>
        <dbReference type="PROSITE" id="PS50206"/>
    </source>
</evidence>
<gene>
    <name evidence="3" type="ORF">N4T56_04490</name>
</gene>